<evidence type="ECO:0000313" key="3">
    <source>
        <dbReference type="EMBL" id="RNF34598.1"/>
    </source>
</evidence>
<dbReference type="Pfam" id="PF12860">
    <property type="entry name" value="PAS_7"/>
    <property type="match status" value="1"/>
</dbReference>
<feature type="transmembrane region" description="Helical" evidence="1">
    <location>
        <begin position="6"/>
        <end position="30"/>
    </location>
</feature>
<name>A0A3R7Q2R8_9RHOB</name>
<dbReference type="AlphaFoldDB" id="A0A3R7Q2R8"/>
<evidence type="ECO:0000313" key="4">
    <source>
        <dbReference type="Proteomes" id="UP000238137"/>
    </source>
</evidence>
<evidence type="ECO:0000259" key="2">
    <source>
        <dbReference type="SMART" id="SM00091"/>
    </source>
</evidence>
<dbReference type="InterPro" id="IPR000014">
    <property type="entry name" value="PAS"/>
</dbReference>
<organism evidence="3 4">
    <name type="scientific">Paracoccus methylarcula</name>
    <dbReference type="NCBI Taxonomy" id="72022"/>
    <lineage>
        <taxon>Bacteria</taxon>
        <taxon>Pseudomonadati</taxon>
        <taxon>Pseudomonadota</taxon>
        <taxon>Alphaproteobacteria</taxon>
        <taxon>Rhodobacterales</taxon>
        <taxon>Paracoccaceae</taxon>
        <taxon>Paracoccus</taxon>
    </lineage>
</organism>
<dbReference type="Pfam" id="PF13188">
    <property type="entry name" value="PAS_8"/>
    <property type="match status" value="2"/>
</dbReference>
<protein>
    <submittedName>
        <fullName evidence="3">Histidine kinase</fullName>
    </submittedName>
</protein>
<dbReference type="SMART" id="SM00091">
    <property type="entry name" value="PAS"/>
    <property type="match status" value="3"/>
</dbReference>
<gene>
    <name evidence="3" type="ORF">A7A09_009205</name>
</gene>
<keyword evidence="1" id="KW-0812">Transmembrane</keyword>
<reference evidence="3" key="1">
    <citation type="submission" date="2018-05" db="EMBL/GenBank/DDBJ databases">
        <title>Reclassification of Methylarcula marina and Methylarcula terricola as Paracoccus methylarcula sp.nov., comb.nov. and Paracoccus terricola comb.nov.</title>
        <authorList>
            <person name="Shmareva M.N."/>
            <person name="Doronina N.V."/>
            <person name="Vasilenko O.V."/>
            <person name="Tarlachkov S.V."/>
            <person name="Trotsenko Y.A."/>
        </authorList>
    </citation>
    <scope>NUCLEOTIDE SEQUENCE [LARGE SCALE GENOMIC DNA]</scope>
    <source>
        <strain evidence="3">VKM B-2159</strain>
    </source>
</reference>
<keyword evidence="3" id="KW-0418">Kinase</keyword>
<sequence>MDTYSIWMAELALVIGTLSVIFAVALIRLWDGRRRSRFEKHGNLHGNEYPPVIFLFKNKELIDATPSARGLLSHRCVQGGEWHDLQRWIEPRFPAAIERLAHPVWPGRIELIGSNRPDGADIRLLIEWLERDLTRITLSNIGRNGPAPRLDALSHEAMMEELGLLRDVLDHTPTMIWRQDARDRVTWANAAYLGRAEEMAGSHVWPLPSLLNLPKTVSETETGFCRAKLEIDGRILWFDCYSHEYGDERIFFALPADAAVRAERILREFVQTLTKTFAALHAGLAIFDHQRNLQLFNPALVELTGLPVEMLAARPGLTDFLDQLRERRMMPEPRDYRSWRKRISNLEAAAANGHHVEEWSLPGGQTYRVTGCPHPDGAIAFLFEDISTEISTTREFRGELMLGRTVLDGLDDALAVFDPGGKLVLSNRTYRDLWGDEAETVREAIEGWKSRIKIEPGFDALCESLLIPDDTNPRNNGAISGPGGQLIGWSVVQIGGGQKMLRFRVNEVARTVSMEPADDPLPEAIGVY</sequence>
<dbReference type="OrthoDB" id="9797304at2"/>
<comment type="caution">
    <text evidence="3">The sequence shown here is derived from an EMBL/GenBank/DDBJ whole genome shotgun (WGS) entry which is preliminary data.</text>
</comment>
<evidence type="ECO:0000256" key="1">
    <source>
        <dbReference type="SAM" id="Phobius"/>
    </source>
</evidence>
<keyword evidence="1" id="KW-0472">Membrane</keyword>
<dbReference type="SUPFAM" id="SSF55785">
    <property type="entry name" value="PYP-like sensor domain (PAS domain)"/>
    <property type="match status" value="1"/>
</dbReference>
<dbReference type="Gene3D" id="3.30.450.20">
    <property type="entry name" value="PAS domain"/>
    <property type="match status" value="1"/>
</dbReference>
<keyword evidence="3" id="KW-0808">Transferase</keyword>
<dbReference type="InterPro" id="IPR035965">
    <property type="entry name" value="PAS-like_dom_sf"/>
</dbReference>
<accession>A0A3R7Q2R8</accession>
<proteinExistence type="predicted"/>
<keyword evidence="4" id="KW-1185">Reference proteome</keyword>
<dbReference type="GO" id="GO:0016301">
    <property type="term" value="F:kinase activity"/>
    <property type="evidence" value="ECO:0007669"/>
    <property type="project" value="UniProtKB-KW"/>
</dbReference>
<dbReference type="Proteomes" id="UP000238137">
    <property type="component" value="Unassembled WGS sequence"/>
</dbReference>
<feature type="domain" description="PAS" evidence="2">
    <location>
        <begin position="163"/>
        <end position="222"/>
    </location>
</feature>
<feature type="domain" description="PAS" evidence="2">
    <location>
        <begin position="401"/>
        <end position="470"/>
    </location>
</feature>
<feature type="domain" description="PAS" evidence="2">
    <location>
        <begin position="271"/>
        <end position="338"/>
    </location>
</feature>
<dbReference type="EMBL" id="PXNQ02000005">
    <property type="protein sequence ID" value="RNF34598.1"/>
    <property type="molecule type" value="Genomic_DNA"/>
</dbReference>
<keyword evidence="1" id="KW-1133">Transmembrane helix</keyword>